<protein>
    <submittedName>
        <fullName evidence="1">Uncharacterized protein</fullName>
    </submittedName>
</protein>
<sequence>MGHHNLLEMHFICRGHFGVNMSKHCCVFGENRTAFVDTVGATKVLK</sequence>
<proteinExistence type="predicted"/>
<reference evidence="1" key="2">
    <citation type="journal article" date="2015" name="Fish Shellfish Immunol.">
        <title>Early steps in the European eel (Anguilla anguilla)-Vibrio vulnificus interaction in the gills: Role of the RtxA13 toxin.</title>
        <authorList>
            <person name="Callol A."/>
            <person name="Pajuelo D."/>
            <person name="Ebbesson L."/>
            <person name="Teles M."/>
            <person name="MacKenzie S."/>
            <person name="Amaro C."/>
        </authorList>
    </citation>
    <scope>NUCLEOTIDE SEQUENCE</scope>
</reference>
<dbReference type="EMBL" id="GBXM01077535">
    <property type="protein sequence ID" value="JAH31042.1"/>
    <property type="molecule type" value="Transcribed_RNA"/>
</dbReference>
<organism evidence="1">
    <name type="scientific">Anguilla anguilla</name>
    <name type="common">European freshwater eel</name>
    <name type="synonym">Muraena anguilla</name>
    <dbReference type="NCBI Taxonomy" id="7936"/>
    <lineage>
        <taxon>Eukaryota</taxon>
        <taxon>Metazoa</taxon>
        <taxon>Chordata</taxon>
        <taxon>Craniata</taxon>
        <taxon>Vertebrata</taxon>
        <taxon>Euteleostomi</taxon>
        <taxon>Actinopterygii</taxon>
        <taxon>Neopterygii</taxon>
        <taxon>Teleostei</taxon>
        <taxon>Anguilliformes</taxon>
        <taxon>Anguillidae</taxon>
        <taxon>Anguilla</taxon>
    </lineage>
</organism>
<dbReference type="AlphaFoldDB" id="A0A0E9RQE6"/>
<name>A0A0E9RQE6_ANGAN</name>
<accession>A0A0E9RQE6</accession>
<reference evidence="1" key="1">
    <citation type="submission" date="2014-11" db="EMBL/GenBank/DDBJ databases">
        <authorList>
            <person name="Amaro Gonzalez C."/>
        </authorList>
    </citation>
    <scope>NUCLEOTIDE SEQUENCE</scope>
</reference>
<evidence type="ECO:0000313" key="1">
    <source>
        <dbReference type="EMBL" id="JAH31042.1"/>
    </source>
</evidence>